<reference evidence="1 2" key="1">
    <citation type="submission" date="2017-10" db="EMBL/GenBank/DDBJ databases">
        <title>The draft genome sequence of Lewinella nigricans NBRC 102662.</title>
        <authorList>
            <person name="Wang K."/>
        </authorList>
    </citation>
    <scope>NUCLEOTIDE SEQUENCE [LARGE SCALE GENOMIC DNA]</scope>
    <source>
        <strain evidence="1 2">NBRC 102662</strain>
    </source>
</reference>
<comment type="caution">
    <text evidence="1">The sequence shown here is derived from an EMBL/GenBank/DDBJ whole genome shotgun (WGS) entry which is preliminary data.</text>
</comment>
<protein>
    <submittedName>
        <fullName evidence="1">Uncharacterized protein</fullName>
    </submittedName>
</protein>
<name>A0A2D0N767_FLAN2</name>
<accession>A0A2D0N767</accession>
<organism evidence="1 2">
    <name type="scientific">Flavilitoribacter nigricans (strain ATCC 23147 / DSM 23189 / NBRC 102662 / NCIMB 1420 / SS-2)</name>
    <name type="common">Lewinella nigricans</name>
    <dbReference type="NCBI Taxonomy" id="1122177"/>
    <lineage>
        <taxon>Bacteria</taxon>
        <taxon>Pseudomonadati</taxon>
        <taxon>Bacteroidota</taxon>
        <taxon>Saprospiria</taxon>
        <taxon>Saprospirales</taxon>
        <taxon>Lewinellaceae</taxon>
        <taxon>Flavilitoribacter</taxon>
    </lineage>
</organism>
<proteinExistence type="predicted"/>
<keyword evidence="2" id="KW-1185">Reference proteome</keyword>
<evidence type="ECO:0000313" key="2">
    <source>
        <dbReference type="Proteomes" id="UP000223913"/>
    </source>
</evidence>
<dbReference type="OrthoDB" id="1490253at2"/>
<dbReference type="EMBL" id="PDUD01000026">
    <property type="protein sequence ID" value="PHN04248.1"/>
    <property type="molecule type" value="Genomic_DNA"/>
</dbReference>
<dbReference type="AlphaFoldDB" id="A0A2D0N767"/>
<evidence type="ECO:0000313" key="1">
    <source>
        <dbReference type="EMBL" id="PHN04248.1"/>
    </source>
</evidence>
<dbReference type="RefSeq" id="WP_099152274.1">
    <property type="nucleotide sequence ID" value="NZ_PDUD01000026.1"/>
</dbReference>
<sequence>MRNVIIFFIFILPLFSSAQDILVSEDLPLRNDVSYELVGEIKGNILLYHNRSTEHEIQCFDPRMQLDWSKELEFDRRTAKTLGIVADDEFFYVFHHFRRKGNTLLKVNKYDAGANLRDSTLVFDYGFLFFTPDFELIRSEDRTKVLVFFVEKQSIMRALSFDVPSMQLLWEKSFSPEDYSYSEDGLQALVDNQGNMQLIIEKDNYRSRRKEHFYEVHSYYGASDEYRKFDTRFRGMLTYDAYFTYDDLNDRLVASGFYSERDLGKATGFFYLNVDPRKPDNTTLKFQKFDQETLMGILGKRGKRAKGLQEISVQEIVLRRDGGAILIGERNRMFERGGTSRTYIDNVNRFMVDYYFDDLLIASIHPSGEVHWKTILHKKQYSQDDNGIYSSYFLFKTPSSLRFLFNDEIKYENTVSEYILNGFGNYDRNSLLSTANLDLRLRFRDALQTGSNALIVPSERRNRLKLVKMEF</sequence>
<gene>
    <name evidence="1" type="ORF">CRP01_22055</name>
</gene>
<dbReference type="Proteomes" id="UP000223913">
    <property type="component" value="Unassembled WGS sequence"/>
</dbReference>